<evidence type="ECO:0000256" key="2">
    <source>
        <dbReference type="ARBA" id="ARBA00022679"/>
    </source>
</evidence>
<evidence type="ECO:0000313" key="5">
    <source>
        <dbReference type="EMBL" id="MCC2165611.1"/>
    </source>
</evidence>
<dbReference type="GO" id="GO:0016829">
    <property type="term" value="F:lyase activity"/>
    <property type="evidence" value="ECO:0007669"/>
    <property type="project" value="UniProtKB-KW"/>
</dbReference>
<dbReference type="NCBIfam" id="NF002383">
    <property type="entry name" value="PRK01392.1"/>
    <property type="match status" value="1"/>
</dbReference>
<keyword evidence="5" id="KW-0456">Lyase</keyword>
<dbReference type="NCBIfam" id="TIGR03124">
    <property type="entry name" value="citrate_citX"/>
    <property type="match status" value="1"/>
</dbReference>
<protein>
    <recommendedName>
        <fullName evidence="1">citrate lyase holo-[acyl-carrier protein] synthase</fullName>
        <ecNumber evidence="1">2.7.7.61</ecNumber>
    </recommendedName>
</protein>
<reference evidence="5" key="1">
    <citation type="submission" date="2021-10" db="EMBL/GenBank/DDBJ databases">
        <title>Anaerobic single-cell dispensing facilitates the cultivation of human gut bacteria.</title>
        <authorList>
            <person name="Afrizal A."/>
        </authorList>
    </citation>
    <scope>NUCLEOTIDE SEQUENCE</scope>
    <source>
        <strain evidence="5">CLA-AA-H274</strain>
    </source>
</reference>
<dbReference type="EC" id="2.7.7.61" evidence="1"/>
<proteinExistence type="predicted"/>
<evidence type="ECO:0000256" key="3">
    <source>
        <dbReference type="ARBA" id="ARBA00022695"/>
    </source>
</evidence>
<dbReference type="InterPro" id="IPR005551">
    <property type="entry name" value="CitX"/>
</dbReference>
<sequence length="174" mass="19781">MNNDNSVALLEMLNAREMRSVLQKQLLQQYRKPLICLTLNIPGPVKLLPGVPEAFSEGCRRIEEMLQEHLILISNFRTEKEKTGYEAFYSVDASPEYVKELMTALEDQDALGRLFDIDVLNVDGTKISREELGQPARRCLICDEPAHACSRSRKHTVEELTARVSEILKPFTSC</sequence>
<evidence type="ECO:0000313" key="6">
    <source>
        <dbReference type="Proteomes" id="UP001198962"/>
    </source>
</evidence>
<comment type="catalytic activity">
    <reaction evidence="4">
        <text>apo-[citrate lyase ACP] + 2'-(5''-triphospho-alpha-D-ribosyl)-3'-dephospho-CoA = holo-[citrate lyase ACP] + diphosphate</text>
        <dbReference type="Rhea" id="RHEA:16333"/>
        <dbReference type="Rhea" id="RHEA-COMP:10157"/>
        <dbReference type="Rhea" id="RHEA-COMP:10158"/>
        <dbReference type="ChEBI" id="CHEBI:29999"/>
        <dbReference type="ChEBI" id="CHEBI:33019"/>
        <dbReference type="ChEBI" id="CHEBI:61378"/>
        <dbReference type="ChEBI" id="CHEBI:82683"/>
        <dbReference type="EC" id="2.7.7.61"/>
    </reaction>
</comment>
<dbReference type="GO" id="GO:0051191">
    <property type="term" value="P:prosthetic group biosynthetic process"/>
    <property type="evidence" value="ECO:0007669"/>
    <property type="project" value="InterPro"/>
</dbReference>
<dbReference type="AlphaFoldDB" id="A0AAE3ARR0"/>
<keyword evidence="2 5" id="KW-0808">Transferase</keyword>
<dbReference type="EMBL" id="JAJEPU010000043">
    <property type="protein sequence ID" value="MCC2165611.1"/>
    <property type="molecule type" value="Genomic_DNA"/>
</dbReference>
<evidence type="ECO:0000256" key="4">
    <source>
        <dbReference type="ARBA" id="ARBA00048574"/>
    </source>
</evidence>
<dbReference type="Proteomes" id="UP001198962">
    <property type="component" value="Unassembled WGS sequence"/>
</dbReference>
<name>A0AAE3ARR0_9FIRM</name>
<evidence type="ECO:0000256" key="1">
    <source>
        <dbReference type="ARBA" id="ARBA00012524"/>
    </source>
</evidence>
<accession>A0AAE3ARR0</accession>
<dbReference type="Pfam" id="PF03802">
    <property type="entry name" value="CitX"/>
    <property type="match status" value="1"/>
</dbReference>
<dbReference type="GO" id="GO:0050519">
    <property type="term" value="F:holo-citrate lyase synthase activity"/>
    <property type="evidence" value="ECO:0007669"/>
    <property type="project" value="UniProtKB-EC"/>
</dbReference>
<comment type="caution">
    <text evidence="5">The sequence shown here is derived from an EMBL/GenBank/DDBJ whole genome shotgun (WGS) entry which is preliminary data.</text>
</comment>
<keyword evidence="6" id="KW-1185">Reference proteome</keyword>
<dbReference type="RefSeq" id="WP_308451876.1">
    <property type="nucleotide sequence ID" value="NZ_JAJEPU010000043.1"/>
</dbReference>
<keyword evidence="3 5" id="KW-0548">Nucleotidyltransferase</keyword>
<gene>
    <name evidence="5" type="primary">citX</name>
    <name evidence="5" type="ORF">LKD32_12135</name>
</gene>
<organism evidence="5 6">
    <name type="scientific">Brotaphodocola catenula</name>
    <dbReference type="NCBI Taxonomy" id="2885361"/>
    <lineage>
        <taxon>Bacteria</taxon>
        <taxon>Bacillati</taxon>
        <taxon>Bacillota</taxon>
        <taxon>Clostridia</taxon>
        <taxon>Lachnospirales</taxon>
        <taxon>Lachnospiraceae</taxon>
        <taxon>Brotaphodocola</taxon>
    </lineage>
</organism>